<evidence type="ECO:0000256" key="4">
    <source>
        <dbReference type="PIRSR" id="PIRSR015582-1"/>
    </source>
</evidence>
<dbReference type="InterPro" id="IPR005000">
    <property type="entry name" value="Aldolase/citrate-lyase_domain"/>
</dbReference>
<gene>
    <name evidence="7" type="ORF">HIJ39_17410</name>
</gene>
<dbReference type="InterPro" id="IPR011206">
    <property type="entry name" value="Citrate_lyase_beta/mcl1/mcl2"/>
</dbReference>
<dbReference type="EMBL" id="JABBVZ010000084">
    <property type="protein sequence ID" value="NMP24112.1"/>
    <property type="molecule type" value="Genomic_DNA"/>
</dbReference>
<keyword evidence="7" id="KW-0456">Lyase</keyword>
<evidence type="ECO:0000256" key="2">
    <source>
        <dbReference type="ARBA" id="ARBA00022723"/>
    </source>
</evidence>
<evidence type="ECO:0000313" key="8">
    <source>
        <dbReference type="Proteomes" id="UP000533476"/>
    </source>
</evidence>
<evidence type="ECO:0000259" key="6">
    <source>
        <dbReference type="Pfam" id="PF03328"/>
    </source>
</evidence>
<protein>
    <submittedName>
        <fullName evidence="7">CoA ester lyase</fullName>
    </submittedName>
</protein>
<evidence type="ECO:0000256" key="1">
    <source>
        <dbReference type="ARBA" id="ARBA00001946"/>
    </source>
</evidence>
<dbReference type="GO" id="GO:0016829">
    <property type="term" value="F:lyase activity"/>
    <property type="evidence" value="ECO:0007669"/>
    <property type="project" value="UniProtKB-KW"/>
</dbReference>
<keyword evidence="8" id="KW-1185">Reference proteome</keyword>
<accession>A0A7Y0L711</accession>
<dbReference type="Pfam" id="PF03328">
    <property type="entry name" value="HpcH_HpaI"/>
    <property type="match status" value="1"/>
</dbReference>
<evidence type="ECO:0000256" key="3">
    <source>
        <dbReference type="ARBA" id="ARBA00022842"/>
    </source>
</evidence>
<sequence length="288" mass="32034">MSCFLFVPAIEQRKFEKARQIACAGIILDLEDAVERSQKVVARESAAELLRRPRTKPVYVRINAASTPWWREDLDAIVEGRPDAVVVPKASDPAAVRAIDEYISMLEARNGLTKGQIRLELILETARAVMRMETLLTASPRVARATIGMADLCQDLGIDWAAALKGEPPLFLAERTQLAVVSRGLGLLAPHDSVFMDFQDDAGLIRDAEIGRRLGCAGKHVIHPRQIDPVNATYAITPEERERARRIVQAYEEVRLKGRGATLIDGLLVDEPVVQRAREVLMRTEAQR</sequence>
<dbReference type="GO" id="GO:0000287">
    <property type="term" value="F:magnesium ion binding"/>
    <property type="evidence" value="ECO:0007669"/>
    <property type="project" value="TreeGrafter"/>
</dbReference>
<feature type="domain" description="HpcH/HpaI aldolase/citrate lyase" evidence="6">
    <location>
        <begin position="4"/>
        <end position="224"/>
    </location>
</feature>
<dbReference type="RefSeq" id="WP_169101949.1">
    <property type="nucleotide sequence ID" value="NZ_JABBVZ010000084.1"/>
</dbReference>
<dbReference type="GO" id="GO:0006107">
    <property type="term" value="P:oxaloacetate metabolic process"/>
    <property type="evidence" value="ECO:0007669"/>
    <property type="project" value="TreeGrafter"/>
</dbReference>
<dbReference type="PANTHER" id="PTHR32308:SF0">
    <property type="entry name" value="HPCH_HPAI ALDOLASE_CITRATE LYASE DOMAIN-CONTAINING PROTEIN"/>
    <property type="match status" value="1"/>
</dbReference>
<name>A0A7Y0L711_9FIRM</name>
<evidence type="ECO:0000256" key="5">
    <source>
        <dbReference type="PIRSR" id="PIRSR015582-2"/>
    </source>
</evidence>
<keyword evidence="2 5" id="KW-0479">Metal-binding</keyword>
<evidence type="ECO:0000313" key="7">
    <source>
        <dbReference type="EMBL" id="NMP24112.1"/>
    </source>
</evidence>
<feature type="binding site" evidence="5">
    <location>
        <position position="151"/>
    </location>
    <ligand>
        <name>Mg(2+)</name>
        <dbReference type="ChEBI" id="CHEBI:18420"/>
    </ligand>
</feature>
<dbReference type="Proteomes" id="UP000533476">
    <property type="component" value="Unassembled WGS sequence"/>
</dbReference>
<comment type="caution">
    <text evidence="7">The sequence shown here is derived from an EMBL/GenBank/DDBJ whole genome shotgun (WGS) entry which is preliminary data.</text>
</comment>
<dbReference type="AlphaFoldDB" id="A0A7Y0L711"/>
<proteinExistence type="predicted"/>
<comment type="cofactor">
    <cofactor evidence="1">
        <name>Mg(2+)</name>
        <dbReference type="ChEBI" id="CHEBI:18420"/>
    </cofactor>
</comment>
<dbReference type="Gene3D" id="3.20.20.60">
    <property type="entry name" value="Phosphoenolpyruvate-binding domains"/>
    <property type="match status" value="1"/>
</dbReference>
<feature type="binding site" evidence="4">
    <location>
        <position position="61"/>
    </location>
    <ligand>
        <name>substrate</name>
    </ligand>
</feature>
<reference evidence="7 8" key="1">
    <citation type="submission" date="2020-04" db="EMBL/GenBank/DDBJ databases">
        <authorList>
            <person name="Zhang R."/>
            <person name="Schippers A."/>
        </authorList>
    </citation>
    <scope>NUCLEOTIDE SEQUENCE [LARGE SCALE GENOMIC DNA]</scope>
    <source>
        <strain evidence="7 8">DSM 109850</strain>
    </source>
</reference>
<dbReference type="InterPro" id="IPR015813">
    <property type="entry name" value="Pyrv/PenolPyrv_kinase-like_dom"/>
</dbReference>
<dbReference type="PIRSF" id="PIRSF015582">
    <property type="entry name" value="Cit_lyase_B"/>
    <property type="match status" value="1"/>
</dbReference>
<feature type="binding site" evidence="5">
    <location>
        <position position="124"/>
    </location>
    <ligand>
        <name>Mg(2+)</name>
        <dbReference type="ChEBI" id="CHEBI:18420"/>
    </ligand>
</feature>
<keyword evidence="3 5" id="KW-0460">Magnesium</keyword>
<dbReference type="SUPFAM" id="SSF51621">
    <property type="entry name" value="Phosphoenolpyruvate/pyruvate domain"/>
    <property type="match status" value="1"/>
</dbReference>
<organism evidence="7 8">
    <name type="scientific">Sulfobacillus harzensis</name>
    <dbReference type="NCBI Taxonomy" id="2729629"/>
    <lineage>
        <taxon>Bacteria</taxon>
        <taxon>Bacillati</taxon>
        <taxon>Bacillota</taxon>
        <taxon>Clostridia</taxon>
        <taxon>Eubacteriales</taxon>
        <taxon>Clostridiales Family XVII. Incertae Sedis</taxon>
        <taxon>Sulfobacillus</taxon>
    </lineage>
</organism>
<dbReference type="InterPro" id="IPR040442">
    <property type="entry name" value="Pyrv_kinase-like_dom_sf"/>
</dbReference>
<feature type="binding site" evidence="4">
    <location>
        <position position="124"/>
    </location>
    <ligand>
        <name>substrate</name>
    </ligand>
</feature>
<dbReference type="PANTHER" id="PTHR32308">
    <property type="entry name" value="LYASE BETA SUBUNIT, PUTATIVE (AFU_ORTHOLOGUE AFUA_4G13030)-RELATED"/>
    <property type="match status" value="1"/>
</dbReference>